<reference evidence="4" key="2">
    <citation type="journal article" date="2014" name="ISME J.">
        <title>Microbial stratification in low pH oxic and suboxic macroscopic growths along an acid mine drainage.</title>
        <authorList>
            <person name="Mendez-Garcia C."/>
            <person name="Mesa V."/>
            <person name="Sprenger R.R."/>
            <person name="Richter M."/>
            <person name="Diez M.S."/>
            <person name="Solano J."/>
            <person name="Bargiela R."/>
            <person name="Golyshina O.V."/>
            <person name="Manteca A."/>
            <person name="Ramos J.L."/>
            <person name="Gallego J.R."/>
            <person name="Llorente I."/>
            <person name="Martins Dos Santos V.A."/>
            <person name="Jensen O.N."/>
            <person name="Pelaez A.I."/>
            <person name="Sanchez J."/>
            <person name="Ferrer M."/>
        </authorList>
    </citation>
    <scope>NUCLEOTIDE SEQUENCE</scope>
</reference>
<feature type="non-terminal residue" evidence="4">
    <location>
        <position position="163"/>
    </location>
</feature>
<dbReference type="Gene3D" id="2.40.170.20">
    <property type="entry name" value="TonB-dependent receptor, beta-barrel domain"/>
    <property type="match status" value="1"/>
</dbReference>
<evidence type="ECO:0000313" key="4">
    <source>
        <dbReference type="EMBL" id="EQD44063.1"/>
    </source>
</evidence>
<comment type="subcellular location">
    <subcellularLocation>
        <location evidence="1">Cell outer membrane</location>
    </subcellularLocation>
</comment>
<comment type="caution">
    <text evidence="4">The sequence shown here is derived from an EMBL/GenBank/DDBJ whole genome shotgun (WGS) entry which is preliminary data.</text>
</comment>
<evidence type="ECO:0000256" key="2">
    <source>
        <dbReference type="ARBA" id="ARBA00023136"/>
    </source>
</evidence>
<dbReference type="PANTHER" id="PTHR47234">
    <property type="match status" value="1"/>
</dbReference>
<dbReference type="EMBL" id="AUZX01011178">
    <property type="protein sequence ID" value="EQD44063.1"/>
    <property type="molecule type" value="Genomic_DNA"/>
</dbReference>
<dbReference type="InterPro" id="IPR036942">
    <property type="entry name" value="Beta-barrel_TonB_sf"/>
</dbReference>
<keyword evidence="2" id="KW-0472">Membrane</keyword>
<dbReference type="GO" id="GO:0009279">
    <property type="term" value="C:cell outer membrane"/>
    <property type="evidence" value="ECO:0007669"/>
    <property type="project" value="UniProtKB-SubCell"/>
</dbReference>
<organism evidence="4">
    <name type="scientific">mine drainage metagenome</name>
    <dbReference type="NCBI Taxonomy" id="410659"/>
    <lineage>
        <taxon>unclassified sequences</taxon>
        <taxon>metagenomes</taxon>
        <taxon>ecological metagenomes</taxon>
    </lineage>
</organism>
<keyword evidence="3" id="KW-0998">Cell outer membrane</keyword>
<dbReference type="AlphaFoldDB" id="T0ZGW2"/>
<feature type="non-terminal residue" evidence="4">
    <location>
        <position position="1"/>
    </location>
</feature>
<keyword evidence="4" id="KW-0675">Receptor</keyword>
<proteinExistence type="predicted"/>
<evidence type="ECO:0000256" key="3">
    <source>
        <dbReference type="ARBA" id="ARBA00023237"/>
    </source>
</evidence>
<accession>T0ZGW2</accession>
<protein>
    <submittedName>
        <fullName evidence="4">TonB-dependent outer membrane receptor</fullName>
    </submittedName>
</protein>
<reference evidence="4" key="1">
    <citation type="submission" date="2013-08" db="EMBL/GenBank/DDBJ databases">
        <authorList>
            <person name="Mendez C."/>
            <person name="Richter M."/>
            <person name="Ferrer M."/>
            <person name="Sanchez J."/>
        </authorList>
    </citation>
    <scope>NUCLEOTIDE SEQUENCE</scope>
</reference>
<sequence>TPVGDFQLNVNATFTKSFVRSYFGINSAGVPTEFTQEEAGTVTSLIPKHRYTAVLTWDYGPWSAGWTMEIIGPMWEQCQNAAIAGLISIPAIGTGWCSDVLSGPGSANPKGTFAGLNELGTTVYNDIQVTYDVDAWNTDITFGIRNLFDKNPPISETAFANSY</sequence>
<gene>
    <name evidence="4" type="ORF">B1A_15239</name>
</gene>
<dbReference type="PANTHER" id="PTHR47234:SF2">
    <property type="entry name" value="TONB-DEPENDENT RECEPTOR"/>
    <property type="match status" value="1"/>
</dbReference>
<dbReference type="SUPFAM" id="SSF56935">
    <property type="entry name" value="Porins"/>
    <property type="match status" value="1"/>
</dbReference>
<evidence type="ECO:0000256" key="1">
    <source>
        <dbReference type="ARBA" id="ARBA00004442"/>
    </source>
</evidence>
<name>T0ZGW2_9ZZZZ</name>